<evidence type="ECO:0000256" key="2">
    <source>
        <dbReference type="PROSITE-ProRule" id="PRU00176"/>
    </source>
</evidence>
<comment type="caution">
    <text evidence="5">The sequence shown here is derived from an EMBL/GenBank/DDBJ whole genome shotgun (WGS) entry which is preliminary data.</text>
</comment>
<dbReference type="SUPFAM" id="SSF54928">
    <property type="entry name" value="RNA-binding domain, RBD"/>
    <property type="match status" value="1"/>
</dbReference>
<protein>
    <recommendedName>
        <fullName evidence="4">RRM domain-containing protein</fullName>
    </recommendedName>
</protein>
<dbReference type="Pfam" id="PF00076">
    <property type="entry name" value="RRM_1"/>
    <property type="match status" value="1"/>
</dbReference>
<name>A0AAW1NSG2_9CHLO</name>
<feature type="region of interest" description="Disordered" evidence="3">
    <location>
        <begin position="1"/>
        <end position="29"/>
    </location>
</feature>
<organism evidence="5 6">
    <name type="scientific">Symbiochloris irregularis</name>
    <dbReference type="NCBI Taxonomy" id="706552"/>
    <lineage>
        <taxon>Eukaryota</taxon>
        <taxon>Viridiplantae</taxon>
        <taxon>Chlorophyta</taxon>
        <taxon>core chlorophytes</taxon>
        <taxon>Trebouxiophyceae</taxon>
        <taxon>Trebouxiales</taxon>
        <taxon>Trebouxiaceae</taxon>
        <taxon>Symbiochloris</taxon>
    </lineage>
</organism>
<dbReference type="PANTHER" id="PTHR23236:SF102">
    <property type="entry name" value="POLYADENYLATE-BINDING PROTEIN 2-RELATED"/>
    <property type="match status" value="1"/>
</dbReference>
<evidence type="ECO:0000259" key="4">
    <source>
        <dbReference type="PROSITE" id="PS50102"/>
    </source>
</evidence>
<feature type="region of interest" description="Disordered" evidence="3">
    <location>
        <begin position="56"/>
        <end position="80"/>
    </location>
</feature>
<keyword evidence="1 2" id="KW-0694">RNA-binding</keyword>
<dbReference type="SMART" id="SM00360">
    <property type="entry name" value="RRM"/>
    <property type="match status" value="1"/>
</dbReference>
<dbReference type="InterPro" id="IPR012677">
    <property type="entry name" value="Nucleotide-bd_a/b_plait_sf"/>
</dbReference>
<dbReference type="Gene3D" id="3.30.70.330">
    <property type="match status" value="1"/>
</dbReference>
<sequence>MADQEAFDQDTELDVAELGTSGGGEDLAKAQTELETLKSKLASMEQEAASLKEFQEKAQQNAGLAPQPESTQEAEEKAQIDGRSVYVGNVDYAVTPEELQMHFQGCGTVNRVTILTDRMGNPKGFAYIEFLEPDAVANALLLTDSTLQGRQIKVNPKRTNVPGMKQIPPHMRGRGRGFGRGRGPPRGGYGYGGYGYAPRGRRGRFYSPY</sequence>
<dbReference type="PANTHER" id="PTHR23236">
    <property type="entry name" value="EUKARYOTIC TRANSLATION INITIATION FACTOR 4B/4H"/>
    <property type="match status" value="1"/>
</dbReference>
<evidence type="ECO:0000313" key="6">
    <source>
        <dbReference type="Proteomes" id="UP001465755"/>
    </source>
</evidence>
<accession>A0AAW1NSG2</accession>
<evidence type="ECO:0000256" key="3">
    <source>
        <dbReference type="SAM" id="MobiDB-lite"/>
    </source>
</evidence>
<dbReference type="AlphaFoldDB" id="A0AAW1NSG2"/>
<dbReference type="InterPro" id="IPR000504">
    <property type="entry name" value="RRM_dom"/>
</dbReference>
<feature type="compositionally biased region" description="Acidic residues" evidence="3">
    <location>
        <begin position="1"/>
        <end position="15"/>
    </location>
</feature>
<dbReference type="EMBL" id="JALJOQ010000108">
    <property type="protein sequence ID" value="KAK9797367.1"/>
    <property type="molecule type" value="Genomic_DNA"/>
</dbReference>
<proteinExistence type="predicted"/>
<evidence type="ECO:0000313" key="5">
    <source>
        <dbReference type="EMBL" id="KAK9797367.1"/>
    </source>
</evidence>
<dbReference type="InterPro" id="IPR035979">
    <property type="entry name" value="RBD_domain_sf"/>
</dbReference>
<reference evidence="5 6" key="1">
    <citation type="journal article" date="2024" name="Nat. Commun.">
        <title>Phylogenomics reveals the evolutionary origins of lichenization in chlorophyte algae.</title>
        <authorList>
            <person name="Puginier C."/>
            <person name="Libourel C."/>
            <person name="Otte J."/>
            <person name="Skaloud P."/>
            <person name="Haon M."/>
            <person name="Grisel S."/>
            <person name="Petersen M."/>
            <person name="Berrin J.G."/>
            <person name="Delaux P.M."/>
            <person name="Dal Grande F."/>
            <person name="Keller J."/>
        </authorList>
    </citation>
    <scope>NUCLEOTIDE SEQUENCE [LARGE SCALE GENOMIC DNA]</scope>
    <source>
        <strain evidence="5 6">SAG 2036</strain>
    </source>
</reference>
<dbReference type="PROSITE" id="PS50102">
    <property type="entry name" value="RRM"/>
    <property type="match status" value="1"/>
</dbReference>
<dbReference type="Proteomes" id="UP001465755">
    <property type="component" value="Unassembled WGS sequence"/>
</dbReference>
<feature type="region of interest" description="Disordered" evidence="3">
    <location>
        <begin position="158"/>
        <end position="186"/>
    </location>
</feature>
<dbReference type="GO" id="GO:0008143">
    <property type="term" value="F:poly(A) binding"/>
    <property type="evidence" value="ECO:0007669"/>
    <property type="project" value="TreeGrafter"/>
</dbReference>
<evidence type="ECO:0000256" key="1">
    <source>
        <dbReference type="ARBA" id="ARBA00022884"/>
    </source>
</evidence>
<feature type="domain" description="RRM" evidence="4">
    <location>
        <begin position="83"/>
        <end position="159"/>
    </location>
</feature>
<gene>
    <name evidence="5" type="ORF">WJX73_005340</name>
</gene>
<dbReference type="CDD" id="cd12306">
    <property type="entry name" value="RRM_II_PABPs"/>
    <property type="match status" value="1"/>
</dbReference>
<keyword evidence="6" id="KW-1185">Reference proteome</keyword>